<dbReference type="InterPro" id="IPR003736">
    <property type="entry name" value="PAAI_dom"/>
</dbReference>
<dbReference type="AlphaFoldDB" id="A0A6M9PI59"/>
<keyword evidence="2" id="KW-0378">Hydrolase</keyword>
<dbReference type="SUPFAM" id="SSF54637">
    <property type="entry name" value="Thioesterase/thiol ester dehydrase-isomerase"/>
    <property type="match status" value="1"/>
</dbReference>
<protein>
    <submittedName>
        <fullName evidence="4">PaaI family thioesterase</fullName>
    </submittedName>
</protein>
<evidence type="ECO:0000256" key="2">
    <source>
        <dbReference type="ARBA" id="ARBA00022801"/>
    </source>
</evidence>
<evidence type="ECO:0000313" key="4">
    <source>
        <dbReference type="EMBL" id="QKM62560.1"/>
    </source>
</evidence>
<dbReference type="Pfam" id="PF03061">
    <property type="entry name" value="4HBT"/>
    <property type="match status" value="1"/>
</dbReference>
<evidence type="ECO:0000313" key="5">
    <source>
        <dbReference type="Proteomes" id="UP000500806"/>
    </source>
</evidence>
<evidence type="ECO:0000259" key="3">
    <source>
        <dbReference type="Pfam" id="PF03061"/>
    </source>
</evidence>
<name>A0A6M9PI59_9BURK</name>
<comment type="similarity">
    <text evidence="1">Belongs to the thioesterase PaaI family.</text>
</comment>
<dbReference type="PANTHER" id="PTHR21660">
    <property type="entry name" value="THIOESTERASE SUPERFAMILY MEMBER-RELATED"/>
    <property type="match status" value="1"/>
</dbReference>
<dbReference type="Gene3D" id="3.10.129.10">
    <property type="entry name" value="Hotdog Thioesterase"/>
    <property type="match status" value="1"/>
</dbReference>
<organism evidence="4 5">
    <name type="scientific">Polynucleobacter antarcticus</name>
    <dbReference type="NCBI Taxonomy" id="1743162"/>
    <lineage>
        <taxon>Bacteria</taxon>
        <taxon>Pseudomonadati</taxon>
        <taxon>Pseudomonadota</taxon>
        <taxon>Betaproteobacteria</taxon>
        <taxon>Burkholderiales</taxon>
        <taxon>Burkholderiaceae</taxon>
        <taxon>Polynucleobacter</taxon>
    </lineage>
</organism>
<dbReference type="KEGG" id="pani:DCO16_05440"/>
<dbReference type="Proteomes" id="UP000500806">
    <property type="component" value="Chromosome"/>
</dbReference>
<dbReference type="PANTHER" id="PTHR21660:SF1">
    <property type="entry name" value="ACYL-COENZYME A THIOESTERASE 13"/>
    <property type="match status" value="1"/>
</dbReference>
<proteinExistence type="inferred from homology"/>
<accession>A0A6M9PI59</accession>
<dbReference type="EMBL" id="CP028941">
    <property type="protein sequence ID" value="QKM62560.1"/>
    <property type="molecule type" value="Genomic_DNA"/>
</dbReference>
<keyword evidence="5" id="KW-1185">Reference proteome</keyword>
<dbReference type="RefSeq" id="WP_173942717.1">
    <property type="nucleotide sequence ID" value="NZ_CBCSCD010000001.1"/>
</dbReference>
<dbReference type="InterPro" id="IPR029069">
    <property type="entry name" value="HotDog_dom_sf"/>
</dbReference>
<dbReference type="GO" id="GO:0047617">
    <property type="term" value="F:fatty acyl-CoA hydrolase activity"/>
    <property type="evidence" value="ECO:0007669"/>
    <property type="project" value="InterPro"/>
</dbReference>
<sequence length="164" mass="17925">MNDKIQLNPETQLANLGQELNVPFLKLLGVRCLSAELGKGEILLALKPEHTNTWDVAHGGVLLTLMDVAMAVAARSGDPADRSVVTIEMKNNFMQAANGILRVKADTVRRTATMAFCEAKLYNDQGEVCCMATGTFKYLKRLATKNADGDRVIKEDLRQQSGSD</sequence>
<dbReference type="NCBIfam" id="TIGR00369">
    <property type="entry name" value="unchar_dom_1"/>
    <property type="match status" value="1"/>
</dbReference>
<dbReference type="InterPro" id="IPR006683">
    <property type="entry name" value="Thioestr_dom"/>
</dbReference>
<feature type="domain" description="Thioesterase" evidence="3">
    <location>
        <begin position="56"/>
        <end position="130"/>
    </location>
</feature>
<gene>
    <name evidence="4" type="ORF">DCO16_05440</name>
</gene>
<dbReference type="CDD" id="cd03443">
    <property type="entry name" value="PaaI_thioesterase"/>
    <property type="match status" value="1"/>
</dbReference>
<evidence type="ECO:0000256" key="1">
    <source>
        <dbReference type="ARBA" id="ARBA00008324"/>
    </source>
</evidence>
<dbReference type="InterPro" id="IPR039298">
    <property type="entry name" value="ACOT13"/>
</dbReference>
<reference evidence="4 5" key="1">
    <citation type="submission" date="2018-04" db="EMBL/GenBank/DDBJ databases">
        <title>Polynucleobacter sp. LimPoW16 genome.</title>
        <authorList>
            <person name="Hahn M.W."/>
        </authorList>
    </citation>
    <scope>NUCLEOTIDE SEQUENCE [LARGE SCALE GENOMIC DNA]</scope>
    <source>
        <strain evidence="4 5">LimPoW16</strain>
    </source>
</reference>